<dbReference type="GO" id="GO:0009306">
    <property type="term" value="P:protein secretion"/>
    <property type="evidence" value="ECO:0007669"/>
    <property type="project" value="InterPro"/>
</dbReference>
<dbReference type="PIRSF" id="PIRSF004669">
    <property type="entry name" value="FliQ"/>
    <property type="match status" value="1"/>
</dbReference>
<dbReference type="AlphaFoldDB" id="A0A2N1J5H7"/>
<keyword evidence="8" id="KW-0969">Cilium</keyword>
<dbReference type="InterPro" id="IPR002191">
    <property type="entry name" value="Bac_export_3"/>
</dbReference>
<feature type="transmembrane region" description="Helical" evidence="7">
    <location>
        <begin position="48"/>
        <end position="66"/>
    </location>
</feature>
<dbReference type="GO" id="GO:0005886">
    <property type="term" value="C:plasma membrane"/>
    <property type="evidence" value="ECO:0007669"/>
    <property type="project" value="UniProtKB-SubCell"/>
</dbReference>
<dbReference type="PANTHER" id="PTHR34040:SF2">
    <property type="entry name" value="FLAGELLAR BIOSYNTHETIC PROTEIN FLIQ"/>
    <property type="match status" value="1"/>
</dbReference>
<keyword evidence="4 7" id="KW-0812">Transmembrane</keyword>
<dbReference type="PANTHER" id="PTHR34040">
    <property type="entry name" value="FLAGELLAR BIOSYNTHETIC PROTEIN FLIQ"/>
    <property type="match status" value="1"/>
</dbReference>
<keyword evidence="3" id="KW-1003">Cell membrane</keyword>
<comment type="similarity">
    <text evidence="2">Belongs to the FliQ/MopD/SpaQ family.</text>
</comment>
<dbReference type="EMBL" id="NXIF01000008">
    <property type="protein sequence ID" value="PKI81811.1"/>
    <property type="molecule type" value="Genomic_DNA"/>
</dbReference>
<feature type="transmembrane region" description="Helical" evidence="7">
    <location>
        <begin position="12"/>
        <end position="36"/>
    </location>
</feature>
<dbReference type="RefSeq" id="WP_101183707.1">
    <property type="nucleotide sequence ID" value="NZ_CP031218.1"/>
</dbReference>
<organism evidence="8 9">
    <name type="scientific">Malaciobacter halophilus</name>
    <dbReference type="NCBI Taxonomy" id="197482"/>
    <lineage>
        <taxon>Bacteria</taxon>
        <taxon>Pseudomonadati</taxon>
        <taxon>Campylobacterota</taxon>
        <taxon>Epsilonproteobacteria</taxon>
        <taxon>Campylobacterales</taxon>
        <taxon>Arcobacteraceae</taxon>
        <taxon>Malaciobacter</taxon>
    </lineage>
</organism>
<evidence type="ECO:0000313" key="9">
    <source>
        <dbReference type="Proteomes" id="UP000233248"/>
    </source>
</evidence>
<keyword evidence="8" id="KW-0966">Cell projection</keyword>
<dbReference type="KEGG" id="ahs:AHALO_2429"/>
<sequence length="86" mass="9487">MDLIGIAENTVKIILILGMPSLIVSMVIGLLISIFQAVTQVSDASLSFVPKMIFVSVFVLISLPWMGDHISTYTKDLWDIMLVFGK</sequence>
<evidence type="ECO:0000313" key="8">
    <source>
        <dbReference type="EMBL" id="PKI81811.1"/>
    </source>
</evidence>
<keyword evidence="5 7" id="KW-1133">Transmembrane helix</keyword>
<accession>A0A2N1J5H7</accession>
<comment type="subcellular location">
    <subcellularLocation>
        <location evidence="1">Cell membrane</location>
        <topology evidence="1">Multi-pass membrane protein</topology>
    </subcellularLocation>
</comment>
<evidence type="ECO:0000256" key="6">
    <source>
        <dbReference type="ARBA" id="ARBA00023136"/>
    </source>
</evidence>
<protein>
    <submittedName>
        <fullName evidence="8">Flagellar export apparatus protein FliQ</fullName>
    </submittedName>
</protein>
<reference evidence="8 9" key="1">
    <citation type="submission" date="2017-09" db="EMBL/GenBank/DDBJ databases">
        <title>Genomics of the genus Arcobacter.</title>
        <authorList>
            <person name="Perez-Cataluna A."/>
            <person name="Figueras M.J."/>
            <person name="Salas-Masso N."/>
        </authorList>
    </citation>
    <scope>NUCLEOTIDE SEQUENCE [LARGE SCALE GENOMIC DNA]</scope>
    <source>
        <strain evidence="8 9">DSM 18005</strain>
    </source>
</reference>
<keyword evidence="8" id="KW-0282">Flagellum</keyword>
<keyword evidence="9" id="KW-1185">Reference proteome</keyword>
<dbReference type="Proteomes" id="UP000233248">
    <property type="component" value="Unassembled WGS sequence"/>
</dbReference>
<dbReference type="Pfam" id="PF01313">
    <property type="entry name" value="Bac_export_3"/>
    <property type="match status" value="1"/>
</dbReference>
<evidence type="ECO:0000256" key="5">
    <source>
        <dbReference type="ARBA" id="ARBA00022989"/>
    </source>
</evidence>
<gene>
    <name evidence="8" type="ORF">CP960_02590</name>
</gene>
<keyword evidence="6 7" id="KW-0472">Membrane</keyword>
<name>A0A2N1J5H7_9BACT</name>
<dbReference type="PRINTS" id="PR00952">
    <property type="entry name" value="TYPE3IMQPROT"/>
</dbReference>
<evidence type="ECO:0000256" key="7">
    <source>
        <dbReference type="SAM" id="Phobius"/>
    </source>
</evidence>
<evidence type="ECO:0000256" key="1">
    <source>
        <dbReference type="ARBA" id="ARBA00004651"/>
    </source>
</evidence>
<evidence type="ECO:0000256" key="2">
    <source>
        <dbReference type="ARBA" id="ARBA00006156"/>
    </source>
</evidence>
<comment type="caution">
    <text evidence="8">The sequence shown here is derived from an EMBL/GenBank/DDBJ whole genome shotgun (WGS) entry which is preliminary data.</text>
</comment>
<proteinExistence type="inferred from homology"/>
<evidence type="ECO:0000256" key="3">
    <source>
        <dbReference type="ARBA" id="ARBA00022475"/>
    </source>
</evidence>
<evidence type="ECO:0000256" key="4">
    <source>
        <dbReference type="ARBA" id="ARBA00022692"/>
    </source>
</evidence>
<dbReference type="OrthoDB" id="9806440at2"/>